<protein>
    <recommendedName>
        <fullName evidence="3">Flavodoxin-like fold domain-containing protein</fullName>
    </recommendedName>
</protein>
<dbReference type="InterPro" id="IPR029039">
    <property type="entry name" value="Flavoprotein-like_sf"/>
</dbReference>
<dbReference type="PANTHER" id="PTHR10204:SF34">
    <property type="entry name" value="NAD(P)H DEHYDROGENASE [QUINONE] 1 ISOFORM 1"/>
    <property type="match status" value="1"/>
</dbReference>
<feature type="domain" description="Flavodoxin-like fold" evidence="3">
    <location>
        <begin position="1"/>
        <end position="210"/>
    </location>
</feature>
<dbReference type="PANTHER" id="PTHR10204">
    <property type="entry name" value="NAD P H OXIDOREDUCTASE-RELATED"/>
    <property type="match status" value="1"/>
</dbReference>
<evidence type="ECO:0000313" key="5">
    <source>
        <dbReference type="Proteomes" id="UP000216429"/>
    </source>
</evidence>
<dbReference type="GO" id="GO:0005829">
    <property type="term" value="C:cytosol"/>
    <property type="evidence" value="ECO:0007669"/>
    <property type="project" value="TreeGrafter"/>
</dbReference>
<gene>
    <name evidence="4" type="ORF">CAL22_03995</name>
</gene>
<evidence type="ECO:0000313" key="4">
    <source>
        <dbReference type="EMBL" id="OZI77702.1"/>
    </source>
</evidence>
<evidence type="ECO:0000256" key="1">
    <source>
        <dbReference type="ARBA" id="ARBA00006252"/>
    </source>
</evidence>
<accession>A0A261VW23</accession>
<comment type="similarity">
    <text evidence="1">Belongs to the NAD(P)H dehydrogenase (quinone) family.</text>
</comment>
<evidence type="ECO:0000256" key="2">
    <source>
        <dbReference type="ARBA" id="ARBA00023002"/>
    </source>
</evidence>
<reference evidence="5" key="1">
    <citation type="submission" date="2017-05" db="EMBL/GenBank/DDBJ databases">
        <title>Complete and WGS of Bordetella genogroups.</title>
        <authorList>
            <person name="Spilker T."/>
            <person name="Lipuma J."/>
        </authorList>
    </citation>
    <scope>NUCLEOTIDE SEQUENCE [LARGE SCALE GENOMIC DNA]</scope>
    <source>
        <strain evidence="5">AU6712</strain>
    </source>
</reference>
<keyword evidence="5" id="KW-1185">Reference proteome</keyword>
<name>A0A261VW23_9BORD</name>
<dbReference type="OrthoDB" id="9798454at2"/>
<keyword evidence="2" id="KW-0560">Oxidoreductase</keyword>
<proteinExistence type="inferred from homology"/>
<evidence type="ECO:0000259" key="3">
    <source>
        <dbReference type="Pfam" id="PF02525"/>
    </source>
</evidence>
<sequence>MNVLIVFAHPEPASFSGALRDTACATLKALGHQLQVSDLYRMEFSAVGDVDDFVHDVCDTPFDYQSEQRLAHQRGSYCAEIAAEQEKLRWCDLVMLNFPLWWFGPPAILKGWIDRVMSVGFAYDADRRFERGALSGRQAMVTITTGSPAARFSLDSPRAYTDLAGTLLPLNKGLFPYVGMTALPPFAAYAVAKVDPEARADYLRQYRAHLIAQIGRAQPGGACPPGEPS</sequence>
<organism evidence="4 5">
    <name type="scientific">Bordetella genomosp. 12</name>
    <dbReference type="NCBI Taxonomy" id="463035"/>
    <lineage>
        <taxon>Bacteria</taxon>
        <taxon>Pseudomonadati</taxon>
        <taxon>Pseudomonadota</taxon>
        <taxon>Betaproteobacteria</taxon>
        <taxon>Burkholderiales</taxon>
        <taxon>Alcaligenaceae</taxon>
        <taxon>Bordetella</taxon>
    </lineage>
</organism>
<dbReference type="Proteomes" id="UP000216429">
    <property type="component" value="Unassembled WGS sequence"/>
</dbReference>
<dbReference type="GO" id="GO:0003955">
    <property type="term" value="F:NAD(P)H dehydrogenase (quinone) activity"/>
    <property type="evidence" value="ECO:0007669"/>
    <property type="project" value="TreeGrafter"/>
</dbReference>
<dbReference type="AlphaFoldDB" id="A0A261VW23"/>
<dbReference type="SUPFAM" id="SSF52218">
    <property type="entry name" value="Flavoproteins"/>
    <property type="match status" value="1"/>
</dbReference>
<comment type="caution">
    <text evidence="4">The sequence shown here is derived from an EMBL/GenBank/DDBJ whole genome shotgun (WGS) entry which is preliminary data.</text>
</comment>
<dbReference type="InterPro" id="IPR003680">
    <property type="entry name" value="Flavodoxin_fold"/>
</dbReference>
<dbReference type="InterPro" id="IPR051545">
    <property type="entry name" value="NAD(P)H_dehydrogenase_qn"/>
</dbReference>
<dbReference type="Gene3D" id="3.40.50.360">
    <property type="match status" value="1"/>
</dbReference>
<dbReference type="EMBL" id="NEVU01000001">
    <property type="protein sequence ID" value="OZI77702.1"/>
    <property type="molecule type" value="Genomic_DNA"/>
</dbReference>
<dbReference type="Pfam" id="PF02525">
    <property type="entry name" value="Flavodoxin_2"/>
    <property type="match status" value="1"/>
</dbReference>
<dbReference type="RefSeq" id="WP_094810564.1">
    <property type="nucleotide sequence ID" value="NZ_NEVU01000001.1"/>
</dbReference>